<protein>
    <submittedName>
        <fullName evidence="5">Glycerol-3-phosphate dehydrogenase subunit B</fullName>
        <ecNumber evidence="5">1.1.5.3</ecNumber>
    </submittedName>
</protein>
<dbReference type="PIRSF" id="PIRSF000141">
    <property type="entry name" value="Anaerobic_G3P_dh"/>
    <property type="match status" value="1"/>
</dbReference>
<proteinExistence type="predicted"/>
<dbReference type="EC" id="1.1.5.3" evidence="5"/>
<dbReference type="EMBL" id="JACCBS010000003">
    <property type="protein sequence ID" value="NYE58573.1"/>
    <property type="molecule type" value="Genomic_DNA"/>
</dbReference>
<dbReference type="GO" id="GO:0004368">
    <property type="term" value="F:glycerol-3-phosphate dehydrogenase (quinone) activity"/>
    <property type="evidence" value="ECO:0007669"/>
    <property type="project" value="UniProtKB-EC"/>
</dbReference>
<dbReference type="InterPro" id="IPR009158">
    <property type="entry name" value="G3P_DH_GlpB_su"/>
</dbReference>
<dbReference type="RefSeq" id="WP_028052022.1">
    <property type="nucleotide sequence ID" value="NZ_ATYG01000013.1"/>
</dbReference>
<reference evidence="5 6" key="1">
    <citation type="submission" date="2020-07" db="EMBL/GenBank/DDBJ databases">
        <title>Genomic Encyclopedia of Type Strains, Phase III (KMG-III): the genomes of soil and plant-associated and newly described type strains.</title>
        <authorList>
            <person name="Whitman W."/>
        </authorList>
    </citation>
    <scope>NUCLEOTIDE SEQUENCE [LARGE SCALE GENOMIC DNA]</scope>
    <source>
        <strain evidence="5 6">DSM 11255</strain>
    </source>
</reference>
<gene>
    <name evidence="5" type="ORF">HDG70_002324</name>
</gene>
<dbReference type="SUPFAM" id="SSF51905">
    <property type="entry name" value="FAD/NAD(P)-binding domain"/>
    <property type="match status" value="1"/>
</dbReference>
<comment type="caution">
    <text evidence="5">The sequence shown here is derived from an EMBL/GenBank/DDBJ whole genome shotgun (WGS) entry which is preliminary data.</text>
</comment>
<evidence type="ECO:0000256" key="2">
    <source>
        <dbReference type="ARBA" id="ARBA00022643"/>
    </source>
</evidence>
<dbReference type="Proteomes" id="UP000604066">
    <property type="component" value="Unassembled WGS sequence"/>
</dbReference>
<evidence type="ECO:0000313" key="6">
    <source>
        <dbReference type="Proteomes" id="UP000604066"/>
    </source>
</evidence>
<dbReference type="InterPro" id="IPR036188">
    <property type="entry name" value="FAD/NAD-bd_sf"/>
</dbReference>
<feature type="domain" description="FAD-dependent oxidoreductase 2 FAD-binding" evidence="4">
    <location>
        <begin position="3"/>
        <end position="47"/>
    </location>
</feature>
<feature type="domain" description="FAD-dependent oxidoreductase 2 FAD-binding" evidence="4">
    <location>
        <begin position="176"/>
        <end position="359"/>
    </location>
</feature>
<keyword evidence="3 5" id="KW-0560">Oxidoreductase</keyword>
<evidence type="ECO:0000259" key="4">
    <source>
        <dbReference type="Pfam" id="PF00890"/>
    </source>
</evidence>
<sequence length="393" mass="43374">MYDLVIIGAGMSGLMAAGAGARKQKKVLVVAKGQGALSLSSGCIDFNPELLEREEGNPYFKVQDVVEESFSFFKNLVKRYGLNYVGSPSERTRILTTLGTVKNSCLVPESMFLENPESYERIIAVGFKGYFDFSPKMFLYYAKKSGIFPGLKETKEVYFETGTITVNTTWLAQALTQGDLKEKLIAFLKPYAGPKTLMVFPAVLGDLPEDRLFKEMEDVLGVRVVELPGGLPSIPGQRLNKALVSSLKEMGVNFLFNAEVIGYKKDLRQVTSIKIKESGGRVREISGKAFVLATGSFWGKGLWANKEEICEPIFQSKVYLPRNFAEDFNFLASGIFTDEYLRPIKELENLYAAGSILANSNYLKNNSGLGLALASGYKAGLLALGDREVRRNA</sequence>
<dbReference type="Pfam" id="PF00890">
    <property type="entry name" value="FAD_binding_2"/>
    <property type="match status" value="2"/>
</dbReference>
<accession>A0ABX2REV5</accession>
<keyword evidence="2" id="KW-0288">FMN</keyword>
<keyword evidence="6" id="KW-1185">Reference proteome</keyword>
<evidence type="ECO:0000256" key="1">
    <source>
        <dbReference type="ARBA" id="ARBA00022630"/>
    </source>
</evidence>
<organism evidence="5 6">
    <name type="scientific">Carboxydothermus ferrireducens DSM 11255</name>
    <dbReference type="NCBI Taxonomy" id="1119529"/>
    <lineage>
        <taxon>Bacteria</taxon>
        <taxon>Bacillati</taxon>
        <taxon>Bacillota</taxon>
        <taxon>Clostridia</taxon>
        <taxon>Thermoanaerobacterales</taxon>
        <taxon>Thermoanaerobacteraceae</taxon>
        <taxon>Carboxydothermus</taxon>
    </lineage>
</organism>
<dbReference type="InterPro" id="IPR003953">
    <property type="entry name" value="FAD-dep_OxRdtase_2_FAD-bd"/>
</dbReference>
<evidence type="ECO:0000313" key="5">
    <source>
        <dbReference type="EMBL" id="NYE58573.1"/>
    </source>
</evidence>
<dbReference type="Gene3D" id="3.50.50.60">
    <property type="entry name" value="FAD/NAD(P)-binding domain"/>
    <property type="match status" value="1"/>
</dbReference>
<keyword evidence="1" id="KW-0285">Flavoprotein</keyword>
<name>A0ABX2REV5_9THEO</name>
<evidence type="ECO:0000256" key="3">
    <source>
        <dbReference type="ARBA" id="ARBA00023002"/>
    </source>
</evidence>